<gene>
    <name evidence="1" type="ORF">ATPR_1099</name>
</gene>
<evidence type="ECO:0000313" key="2">
    <source>
        <dbReference type="Proteomes" id="UP000004319"/>
    </source>
</evidence>
<dbReference type="Proteomes" id="UP000004319">
    <property type="component" value="Unassembled WGS sequence"/>
</dbReference>
<proteinExistence type="predicted"/>
<accession>F7VCK0</accession>
<evidence type="ECO:0000313" key="1">
    <source>
        <dbReference type="EMBL" id="GAA08095.1"/>
    </source>
</evidence>
<sequence length="47" mass="5451">MIFSNAFFLYFFCASAKRWLHSKQAAFLRPVTQLSSLLWCDAAPRPI</sequence>
<name>F7VCK0_9PROT</name>
<organism evidence="1 2">
    <name type="scientific">Acetobacter tropicalis NBRC 101654</name>
    <dbReference type="NCBI Taxonomy" id="749388"/>
    <lineage>
        <taxon>Bacteria</taxon>
        <taxon>Pseudomonadati</taxon>
        <taxon>Pseudomonadota</taxon>
        <taxon>Alphaproteobacteria</taxon>
        <taxon>Acetobacterales</taxon>
        <taxon>Acetobacteraceae</taxon>
        <taxon>Acetobacter</taxon>
    </lineage>
</organism>
<dbReference type="EMBL" id="BABS01000022">
    <property type="protein sequence ID" value="GAA08095.1"/>
    <property type="molecule type" value="Genomic_DNA"/>
</dbReference>
<protein>
    <submittedName>
        <fullName evidence="1">Uncharacterized protein</fullName>
    </submittedName>
</protein>
<comment type="caution">
    <text evidence="1">The sequence shown here is derived from an EMBL/GenBank/DDBJ whole genome shotgun (WGS) entry which is preliminary data.</text>
</comment>
<reference evidence="1 2" key="1">
    <citation type="journal article" date="2011" name="Biochem. Biophys. Res. Commun.">
        <title>Increased number of Arginine-based salt bridges contributes to the thermotolerance of thermotolerant acetic acid bacteria, Acetobacter tropicalis SKU1100.</title>
        <authorList>
            <person name="Matsutani M."/>
            <person name="Hirakawa H."/>
            <person name="Nishikura M."/>
            <person name="Soemphol W."/>
            <person name="Ali I.A.I."/>
            <person name="Yakushi T."/>
            <person name="Matsushita K."/>
        </authorList>
    </citation>
    <scope>NUCLEOTIDE SEQUENCE [LARGE SCALE GENOMIC DNA]</scope>
    <source>
        <strain evidence="1 2">NBRC 101654</strain>
    </source>
</reference>
<dbReference type="AlphaFoldDB" id="F7VCK0"/>